<keyword evidence="2" id="KW-0378">Hydrolase</keyword>
<evidence type="ECO:0000259" key="1">
    <source>
        <dbReference type="Pfam" id="PF14279"/>
    </source>
</evidence>
<dbReference type="EMBL" id="CP112998">
    <property type="protein sequence ID" value="WAC12415.1"/>
    <property type="molecule type" value="Genomic_DNA"/>
</dbReference>
<sequence length="213" mass="24511">MNLHPYLDQLAHVRNRFGVAHDGGRDYLCPLCLQYFNIESKDLTIDHVPQQSLGGRKLVVTCRKCNNDAGWQIEPHLKGAMELFVNRDFPEHRAITVDLDVGEQKTLRGILTRTHLGVANFLLSEKNNDKRLVEKWNAKIDKGLTEFSAKPLSKTKILDTKVLVSLLKAAYLQVFWRFGYIPLYHSYFQPMRDQITNPSEIIYPLDLCYVLAP</sequence>
<dbReference type="GO" id="GO:0004519">
    <property type="term" value="F:endonuclease activity"/>
    <property type="evidence" value="ECO:0007669"/>
    <property type="project" value="UniProtKB-KW"/>
</dbReference>
<keyword evidence="3" id="KW-1185">Reference proteome</keyword>
<dbReference type="Proteomes" id="UP001164653">
    <property type="component" value="Chromosome"/>
</dbReference>
<dbReference type="AlphaFoldDB" id="A0A9E8N9G4"/>
<evidence type="ECO:0000313" key="2">
    <source>
        <dbReference type="EMBL" id="WAC12415.1"/>
    </source>
</evidence>
<gene>
    <name evidence="2" type="ORF">ON006_00340</name>
</gene>
<dbReference type="Pfam" id="PF14279">
    <property type="entry name" value="HNH_5"/>
    <property type="match status" value="1"/>
</dbReference>
<dbReference type="InterPro" id="IPR029471">
    <property type="entry name" value="HNH_5"/>
</dbReference>
<evidence type="ECO:0000313" key="3">
    <source>
        <dbReference type="Proteomes" id="UP001164653"/>
    </source>
</evidence>
<reference evidence="2" key="1">
    <citation type="submission" date="2022-11" db="EMBL/GenBank/DDBJ databases">
        <title>Dyadobacter pollutisoli sp. nov., isolated from plastic dumped soil.</title>
        <authorList>
            <person name="Kim J.M."/>
            <person name="Kim K.R."/>
            <person name="Lee J.K."/>
            <person name="Hao L."/>
            <person name="Jeon C.O."/>
        </authorList>
    </citation>
    <scope>NUCLEOTIDE SEQUENCE</scope>
    <source>
        <strain evidence="2">U1</strain>
    </source>
</reference>
<keyword evidence="2" id="KW-0540">Nuclease</keyword>
<accession>A0A9E8N9G4</accession>
<keyword evidence="2" id="KW-0255">Endonuclease</keyword>
<protein>
    <submittedName>
        <fullName evidence="2">HNH endonuclease</fullName>
    </submittedName>
</protein>
<feature type="domain" description="HNH endonuclease 5" evidence="1">
    <location>
        <begin position="29"/>
        <end position="78"/>
    </location>
</feature>
<dbReference type="KEGG" id="dpf:ON006_00340"/>
<name>A0A9E8N9G4_9BACT</name>
<dbReference type="RefSeq" id="WP_244824562.1">
    <property type="nucleotide sequence ID" value="NZ_CP112998.1"/>
</dbReference>
<proteinExistence type="predicted"/>
<organism evidence="2 3">
    <name type="scientific">Dyadobacter pollutisoli</name>
    <dbReference type="NCBI Taxonomy" id="2910158"/>
    <lineage>
        <taxon>Bacteria</taxon>
        <taxon>Pseudomonadati</taxon>
        <taxon>Bacteroidota</taxon>
        <taxon>Cytophagia</taxon>
        <taxon>Cytophagales</taxon>
        <taxon>Spirosomataceae</taxon>
        <taxon>Dyadobacter</taxon>
    </lineage>
</organism>